<dbReference type="SMART" id="SM00862">
    <property type="entry name" value="Trans_reg_C"/>
    <property type="match status" value="1"/>
</dbReference>
<dbReference type="AlphaFoldDB" id="A0A917T894"/>
<comment type="similarity">
    <text evidence="1">Belongs to the AfsR/DnrI/RedD regulatory family.</text>
</comment>
<dbReference type="GO" id="GO:0006355">
    <property type="term" value="P:regulation of DNA-templated transcription"/>
    <property type="evidence" value="ECO:0007669"/>
    <property type="project" value="InterPro"/>
</dbReference>
<dbReference type="Proteomes" id="UP000642070">
    <property type="component" value="Unassembled WGS sequence"/>
</dbReference>
<dbReference type="RefSeq" id="WP_190248782.1">
    <property type="nucleotide sequence ID" value="NZ_BMPI01000005.1"/>
</dbReference>
<evidence type="ECO:0000313" key="7">
    <source>
        <dbReference type="EMBL" id="GGM13181.1"/>
    </source>
</evidence>
<dbReference type="Pfam" id="PF13191">
    <property type="entry name" value="AAA_16"/>
    <property type="match status" value="1"/>
</dbReference>
<dbReference type="InterPro" id="IPR011990">
    <property type="entry name" value="TPR-like_helical_dom_sf"/>
</dbReference>
<dbReference type="Gene3D" id="3.40.50.300">
    <property type="entry name" value="P-loop containing nucleotide triphosphate hydrolases"/>
    <property type="match status" value="1"/>
</dbReference>
<feature type="domain" description="OmpR/PhoB-type" evidence="6">
    <location>
        <begin position="1"/>
        <end position="98"/>
    </location>
</feature>
<dbReference type="InterPro" id="IPR016032">
    <property type="entry name" value="Sig_transdc_resp-reg_C-effctor"/>
</dbReference>
<dbReference type="PANTHER" id="PTHR35807:SF1">
    <property type="entry name" value="TRANSCRIPTIONAL REGULATOR REDD"/>
    <property type="match status" value="1"/>
</dbReference>
<dbReference type="GO" id="GO:0000160">
    <property type="term" value="P:phosphorelay signal transduction system"/>
    <property type="evidence" value="ECO:0007669"/>
    <property type="project" value="InterPro"/>
</dbReference>
<name>A0A917T894_9ACTN</name>
<keyword evidence="2" id="KW-0805">Transcription regulation</keyword>
<evidence type="ECO:0000256" key="2">
    <source>
        <dbReference type="ARBA" id="ARBA00023015"/>
    </source>
</evidence>
<evidence type="ECO:0000259" key="6">
    <source>
        <dbReference type="PROSITE" id="PS51755"/>
    </source>
</evidence>
<dbReference type="SUPFAM" id="SSF48452">
    <property type="entry name" value="TPR-like"/>
    <property type="match status" value="1"/>
</dbReference>
<keyword evidence="3 5" id="KW-0238">DNA-binding</keyword>
<keyword evidence="8" id="KW-1185">Reference proteome</keyword>
<gene>
    <name evidence="7" type="ORF">GCM10007977_012950</name>
</gene>
<dbReference type="PROSITE" id="PS51755">
    <property type="entry name" value="OMPR_PHOB"/>
    <property type="match status" value="1"/>
</dbReference>
<dbReference type="InterPro" id="IPR005158">
    <property type="entry name" value="BTAD"/>
</dbReference>
<dbReference type="Gene3D" id="1.10.10.10">
    <property type="entry name" value="Winged helix-like DNA-binding domain superfamily/Winged helix DNA-binding domain"/>
    <property type="match status" value="1"/>
</dbReference>
<dbReference type="PANTHER" id="PTHR35807">
    <property type="entry name" value="TRANSCRIPTIONAL REGULATOR REDD-RELATED"/>
    <property type="match status" value="1"/>
</dbReference>
<accession>A0A917T894</accession>
<reference evidence="7" key="2">
    <citation type="submission" date="2020-09" db="EMBL/GenBank/DDBJ databases">
        <authorList>
            <person name="Sun Q."/>
            <person name="Ohkuma M."/>
        </authorList>
    </citation>
    <scope>NUCLEOTIDE SEQUENCE</scope>
    <source>
        <strain evidence="7">JCM 19831</strain>
    </source>
</reference>
<evidence type="ECO:0000256" key="4">
    <source>
        <dbReference type="ARBA" id="ARBA00023163"/>
    </source>
</evidence>
<dbReference type="SUPFAM" id="SSF52540">
    <property type="entry name" value="P-loop containing nucleoside triphosphate hydrolases"/>
    <property type="match status" value="1"/>
</dbReference>
<reference evidence="7" key="1">
    <citation type="journal article" date="2014" name="Int. J. Syst. Evol. Microbiol.">
        <title>Complete genome sequence of Corynebacterium casei LMG S-19264T (=DSM 44701T), isolated from a smear-ripened cheese.</title>
        <authorList>
            <consortium name="US DOE Joint Genome Institute (JGI-PGF)"/>
            <person name="Walter F."/>
            <person name="Albersmeier A."/>
            <person name="Kalinowski J."/>
            <person name="Ruckert C."/>
        </authorList>
    </citation>
    <scope>NUCLEOTIDE SEQUENCE</scope>
    <source>
        <strain evidence="7">JCM 19831</strain>
    </source>
</reference>
<dbReference type="InterPro" id="IPR003593">
    <property type="entry name" value="AAA+_ATPase"/>
</dbReference>
<evidence type="ECO:0000256" key="5">
    <source>
        <dbReference type="PROSITE-ProRule" id="PRU01091"/>
    </source>
</evidence>
<dbReference type="GO" id="GO:0003677">
    <property type="term" value="F:DNA binding"/>
    <property type="evidence" value="ECO:0007669"/>
    <property type="project" value="UniProtKB-UniRule"/>
</dbReference>
<evidence type="ECO:0000313" key="8">
    <source>
        <dbReference type="Proteomes" id="UP000642070"/>
    </source>
</evidence>
<dbReference type="CDD" id="cd00383">
    <property type="entry name" value="trans_reg_C"/>
    <property type="match status" value="1"/>
</dbReference>
<keyword evidence="4" id="KW-0804">Transcription</keyword>
<dbReference type="SMART" id="SM01043">
    <property type="entry name" value="BTAD"/>
    <property type="match status" value="1"/>
</dbReference>
<dbReference type="EMBL" id="BMPI01000005">
    <property type="protein sequence ID" value="GGM13181.1"/>
    <property type="molecule type" value="Genomic_DNA"/>
</dbReference>
<protein>
    <recommendedName>
        <fullName evidence="6">OmpR/PhoB-type domain-containing protein</fullName>
    </recommendedName>
</protein>
<proteinExistence type="inferred from homology"/>
<comment type="caution">
    <text evidence="7">The sequence shown here is derived from an EMBL/GenBank/DDBJ whole genome shotgun (WGS) entry which is preliminary data.</text>
</comment>
<dbReference type="InterPro" id="IPR051677">
    <property type="entry name" value="AfsR-DnrI-RedD_regulator"/>
</dbReference>
<sequence length="1020" mass="109617">MEFRILGPLEVVTGDGAPVDLGTPKQRAVLAMLAAQPGRTVSVQRLVEELWADEPPERATASLQAYVSRLRRALEPGRTSRDRSAVLVSRAPGYFLAVPHEAVDASRFAAAVAAARSAGPSEQTVQHLTTALDLWRGDPLPELGDSPLARAERSRLQELRFSAIEERSAALLALDRPAEVIFASESILAEAPYRERVWGQLMLALYRTGRRADALATYGRARTRLLEELGIEPGPALQDLAEALHKGLSATKRPARPKPRLPDVPEISERGSELVGREAELAAVERILEGPPRGSLLLISGSPGIGKSALLRHLARRAAEEGAAVGVGNGVDGVPPPVFLPWAQILRGLAADDQQGLADAFAPHGNLPAVLDPTLAERLPLPAPERLADAELARSRLYRGLVDGLRRLAERRRVVVVVDDAHWLDGPSTVLLTMIADPAGPVLVAVGYREAELAAEAPFAKALGELVAQAHAVHLPLEGLRSTEVAELARRAAGAAVPDETVEVLVDRTGGNPFFLVELLQVLAAEHALDPAAARDRVPVRVQEVVRRRLARLPDQANAVLAVASVLGRDFDVTVLRELTGIDELDLYDTLDTALVSGILTEGDPGRLRFSHDLVRETAYLDQGPLRRARLHAKAAKALENRAGPTEQAAHLRLALPVVSPLEVARALAAAAGEAYDRTAHDAARALLDEALDLLGRAPVTEERDVLELDLRVRLAYLHQTIDGYLEPPVAEQFARMAPVLLRTRPTIAILPALWGYASFHTASGNHDRAVEVARSAGGAEPWARIVADVHEAHAAWTDLDLAGSRRLFERAVEALPAQDLPLFPIVNWDPVAGIQGPLALICAMLGDEEAARAHLAAIRPRPEAFQRMYLSHYAAIVAVERADPATAASVSRLSLSLAERGGNPEYRAFSQIHLGWAEAAAGVATGVARIEEGLAALGDNAWRRPRLFMLHADALLATGAVGQAAEVATRTLERGLTGEGRYVLADLHRIRGDRREAARLAREIGYVAALRRATPPSSA</sequence>
<dbReference type="CDD" id="cd15831">
    <property type="entry name" value="BTAD"/>
    <property type="match status" value="1"/>
</dbReference>
<evidence type="ECO:0000256" key="3">
    <source>
        <dbReference type="ARBA" id="ARBA00023125"/>
    </source>
</evidence>
<dbReference type="InterPro" id="IPR041664">
    <property type="entry name" value="AAA_16"/>
</dbReference>
<dbReference type="SUPFAM" id="SSF46894">
    <property type="entry name" value="C-terminal effector domain of the bipartite response regulators"/>
    <property type="match status" value="1"/>
</dbReference>
<dbReference type="SMART" id="SM00382">
    <property type="entry name" value="AAA"/>
    <property type="match status" value="1"/>
</dbReference>
<dbReference type="Pfam" id="PF00486">
    <property type="entry name" value="Trans_reg_C"/>
    <property type="match status" value="1"/>
</dbReference>
<dbReference type="Gene3D" id="1.25.40.10">
    <property type="entry name" value="Tetratricopeptide repeat domain"/>
    <property type="match status" value="1"/>
</dbReference>
<dbReference type="InterPro" id="IPR027417">
    <property type="entry name" value="P-loop_NTPase"/>
</dbReference>
<evidence type="ECO:0000256" key="1">
    <source>
        <dbReference type="ARBA" id="ARBA00005820"/>
    </source>
</evidence>
<dbReference type="Pfam" id="PF03704">
    <property type="entry name" value="BTAD"/>
    <property type="match status" value="1"/>
</dbReference>
<dbReference type="InterPro" id="IPR001867">
    <property type="entry name" value="OmpR/PhoB-type_DNA-bd"/>
</dbReference>
<organism evidence="7 8">
    <name type="scientific">Dactylosporangium sucinum</name>
    <dbReference type="NCBI Taxonomy" id="1424081"/>
    <lineage>
        <taxon>Bacteria</taxon>
        <taxon>Bacillati</taxon>
        <taxon>Actinomycetota</taxon>
        <taxon>Actinomycetes</taxon>
        <taxon>Micromonosporales</taxon>
        <taxon>Micromonosporaceae</taxon>
        <taxon>Dactylosporangium</taxon>
    </lineage>
</organism>
<dbReference type="InterPro" id="IPR036388">
    <property type="entry name" value="WH-like_DNA-bd_sf"/>
</dbReference>
<feature type="DNA-binding region" description="OmpR/PhoB-type" evidence="5">
    <location>
        <begin position="1"/>
        <end position="98"/>
    </location>
</feature>